<organism evidence="1 2">
    <name type="scientific">Hyalomma asiaticum</name>
    <name type="common">Tick</name>
    <dbReference type="NCBI Taxonomy" id="266040"/>
    <lineage>
        <taxon>Eukaryota</taxon>
        <taxon>Metazoa</taxon>
        <taxon>Ecdysozoa</taxon>
        <taxon>Arthropoda</taxon>
        <taxon>Chelicerata</taxon>
        <taxon>Arachnida</taxon>
        <taxon>Acari</taxon>
        <taxon>Parasitiformes</taxon>
        <taxon>Ixodida</taxon>
        <taxon>Ixodoidea</taxon>
        <taxon>Ixodidae</taxon>
        <taxon>Hyalomminae</taxon>
        <taxon>Hyalomma</taxon>
    </lineage>
</organism>
<dbReference type="Proteomes" id="UP000821845">
    <property type="component" value="Chromosome 2"/>
</dbReference>
<protein>
    <submittedName>
        <fullName evidence="1">Uncharacterized protein</fullName>
    </submittedName>
</protein>
<accession>A0ACB7SZA0</accession>
<name>A0ACB7SZA0_HYAAI</name>
<comment type="caution">
    <text evidence="1">The sequence shown here is derived from an EMBL/GenBank/DDBJ whole genome shotgun (WGS) entry which is preliminary data.</text>
</comment>
<gene>
    <name evidence="1" type="ORF">HPB50_024015</name>
</gene>
<dbReference type="EMBL" id="CM023482">
    <property type="protein sequence ID" value="KAH6940013.1"/>
    <property type="molecule type" value="Genomic_DNA"/>
</dbReference>
<keyword evidence="2" id="KW-1185">Reference proteome</keyword>
<reference evidence="1" key="1">
    <citation type="submission" date="2020-05" db="EMBL/GenBank/DDBJ databases">
        <title>Large-scale comparative analyses of tick genomes elucidate their genetic diversity and vector capacities.</title>
        <authorList>
            <person name="Jia N."/>
            <person name="Wang J."/>
            <person name="Shi W."/>
            <person name="Du L."/>
            <person name="Sun Y."/>
            <person name="Zhan W."/>
            <person name="Jiang J."/>
            <person name="Wang Q."/>
            <person name="Zhang B."/>
            <person name="Ji P."/>
            <person name="Sakyi L.B."/>
            <person name="Cui X."/>
            <person name="Yuan T."/>
            <person name="Jiang B."/>
            <person name="Yang W."/>
            <person name="Lam T.T.-Y."/>
            <person name="Chang Q."/>
            <person name="Ding S."/>
            <person name="Wang X."/>
            <person name="Zhu J."/>
            <person name="Ruan X."/>
            <person name="Zhao L."/>
            <person name="Wei J."/>
            <person name="Que T."/>
            <person name="Du C."/>
            <person name="Cheng J."/>
            <person name="Dai P."/>
            <person name="Han X."/>
            <person name="Huang E."/>
            <person name="Gao Y."/>
            <person name="Liu J."/>
            <person name="Shao H."/>
            <person name="Ye R."/>
            <person name="Li L."/>
            <person name="Wei W."/>
            <person name="Wang X."/>
            <person name="Wang C."/>
            <person name="Yang T."/>
            <person name="Huo Q."/>
            <person name="Li W."/>
            <person name="Guo W."/>
            <person name="Chen H."/>
            <person name="Zhou L."/>
            <person name="Ni X."/>
            <person name="Tian J."/>
            <person name="Zhou Y."/>
            <person name="Sheng Y."/>
            <person name="Liu T."/>
            <person name="Pan Y."/>
            <person name="Xia L."/>
            <person name="Li J."/>
            <person name="Zhao F."/>
            <person name="Cao W."/>
        </authorList>
    </citation>
    <scope>NUCLEOTIDE SEQUENCE</scope>
    <source>
        <strain evidence="1">Hyas-2018</strain>
    </source>
</reference>
<evidence type="ECO:0000313" key="2">
    <source>
        <dbReference type="Proteomes" id="UP000821845"/>
    </source>
</evidence>
<evidence type="ECO:0000313" key="1">
    <source>
        <dbReference type="EMBL" id="KAH6940013.1"/>
    </source>
</evidence>
<proteinExistence type="predicted"/>
<sequence>MPSPAVSILEGWAPSGPGSMISWGGPGTMTQTPLSQQAPLAVQAPVISSPKTNLSRTGSLTEGAAGGAISSGTWYGSPRSPSATTPLSQHTPSAVQSPVITSPTRQRQAREYHLIIGLRQMAYSALQVPGALSRPSGDQVDQVAKQPFPVAVPVCVLTIVALAVALVALRLLWFPAGNMRRGKRCETYACRAHASELGAYRERSAEPCEDFGRFVCSGWPRIHIAAHSVSEQAMIRWTDRVADPARWPSSDANRTRSVAHRALTMASACLSHDKLEKADILVEWMRLQELAFPDERWRLEHANYREELRKLAVLAVHWRLPLWFDLKLVTTSPGPGGAKRIIHVTPSKLAYVFWRIHARLKSEADKHDSYTRIVSSIVYRDEAWQGGLLERSAEVQSSILGNLSEAAVGTTLSSAEPWLGDVKHLSRFVAQLNPDDWLHAFQSAFDAGGSAASSVPVRLDDQVFVTDARLLNTMESLLAAHSPSDIAAHTSWWVAQILSPLALQAVFDSARAIEFFGAMAHTLMCAIQVESVYNVLFAVLDRDRLSTEERASIALLFERLRAAAFEKVFSSSSLRDAVQDTFAEVVVRARAVFWPEDSGNSSREDIMLRNLYGDTEPRSSDSFMQNWLYSHRALHRSVGTATASDASTSVFSADYVNMASHDPFRGMISLWTAVLEPPYYAEGGTSAMRYGGLGFLYARELFRLANVVASISANDSGMPRPWAVSGSSWQSDDNSSTPAVEECLEEGIFPDLPALMTAHEAYIMYRKEEYDVPLSDLDNYTPEQVFFMTVCHTHCQLNSDNTYAAERCTVAMRNYGPFATAFGCVRKSPMYPAKRCVF</sequence>